<name>F4RTX3_MELLP</name>
<dbReference type="EMBL" id="GL883120">
    <property type="protein sequence ID" value="EGG04080.1"/>
    <property type="molecule type" value="Genomic_DNA"/>
</dbReference>
<comment type="similarity">
    <text evidence="1">Belongs to the actin family.</text>
</comment>
<dbReference type="Pfam" id="PF00022">
    <property type="entry name" value="Actin"/>
    <property type="match status" value="1"/>
</dbReference>
<evidence type="ECO:0008006" key="5">
    <source>
        <dbReference type="Google" id="ProtNLM"/>
    </source>
</evidence>
<dbReference type="eggNOG" id="KOG0676">
    <property type="taxonomic scope" value="Eukaryota"/>
</dbReference>
<dbReference type="InParanoid" id="F4RTX3"/>
<dbReference type="GeneID" id="18923540"/>
<dbReference type="InterPro" id="IPR043129">
    <property type="entry name" value="ATPase_NBD"/>
</dbReference>
<protein>
    <recommendedName>
        <fullName evidence="5">Actin-like ATPase domain-containing protein</fullName>
    </recommendedName>
</protein>
<dbReference type="InterPro" id="IPR004000">
    <property type="entry name" value="Actin"/>
</dbReference>
<dbReference type="VEuPathDB" id="FungiDB:MELLADRAFT_108690"/>
<dbReference type="RefSeq" id="XP_007412541.1">
    <property type="nucleotide sequence ID" value="XM_007412479.1"/>
</dbReference>
<dbReference type="HOGENOM" id="CLU_025520_0_0_1"/>
<evidence type="ECO:0000313" key="3">
    <source>
        <dbReference type="EMBL" id="EGG04080.1"/>
    </source>
</evidence>
<dbReference type="SMART" id="SM00268">
    <property type="entry name" value="ACTIN"/>
    <property type="match status" value="1"/>
</dbReference>
<evidence type="ECO:0000256" key="1">
    <source>
        <dbReference type="RuleBase" id="RU000487"/>
    </source>
</evidence>
<dbReference type="Gene3D" id="3.90.640.10">
    <property type="entry name" value="Actin, Chain A, domain 4"/>
    <property type="match status" value="1"/>
</dbReference>
<evidence type="ECO:0000256" key="2">
    <source>
        <dbReference type="SAM" id="MobiDB-lite"/>
    </source>
</evidence>
<dbReference type="PANTHER" id="PTHR11937">
    <property type="entry name" value="ACTIN"/>
    <property type="match status" value="1"/>
</dbReference>
<dbReference type="Gene3D" id="3.30.420.40">
    <property type="match status" value="3"/>
</dbReference>
<dbReference type="OrthoDB" id="337660at2759"/>
<evidence type="ECO:0000313" key="4">
    <source>
        <dbReference type="Proteomes" id="UP000001072"/>
    </source>
</evidence>
<accession>F4RTX3</accession>
<keyword evidence="4" id="KW-1185">Reference proteome</keyword>
<organism evidence="4">
    <name type="scientific">Melampsora larici-populina (strain 98AG31 / pathotype 3-4-7)</name>
    <name type="common">Poplar leaf rust fungus</name>
    <dbReference type="NCBI Taxonomy" id="747676"/>
    <lineage>
        <taxon>Eukaryota</taxon>
        <taxon>Fungi</taxon>
        <taxon>Dikarya</taxon>
        <taxon>Basidiomycota</taxon>
        <taxon>Pucciniomycotina</taxon>
        <taxon>Pucciniomycetes</taxon>
        <taxon>Pucciniales</taxon>
        <taxon>Melampsoraceae</taxon>
        <taxon>Melampsora</taxon>
    </lineage>
</organism>
<feature type="region of interest" description="Disordered" evidence="2">
    <location>
        <begin position="1"/>
        <end position="45"/>
    </location>
</feature>
<dbReference type="AlphaFoldDB" id="F4RTX3"/>
<dbReference type="SUPFAM" id="SSF53067">
    <property type="entry name" value="Actin-like ATPase domain"/>
    <property type="match status" value="2"/>
</dbReference>
<feature type="compositionally biased region" description="Polar residues" evidence="2">
    <location>
        <begin position="1"/>
        <end position="29"/>
    </location>
</feature>
<proteinExistence type="inferred from homology"/>
<reference evidence="4" key="1">
    <citation type="journal article" date="2011" name="Proc. Natl. Acad. Sci. U.S.A.">
        <title>Obligate biotrophy features unraveled by the genomic analysis of rust fungi.</title>
        <authorList>
            <person name="Duplessis S."/>
            <person name="Cuomo C.A."/>
            <person name="Lin Y.-C."/>
            <person name="Aerts A."/>
            <person name="Tisserant E."/>
            <person name="Veneault-Fourrey C."/>
            <person name="Joly D.L."/>
            <person name="Hacquard S."/>
            <person name="Amselem J."/>
            <person name="Cantarel B.L."/>
            <person name="Chiu R."/>
            <person name="Coutinho P.M."/>
            <person name="Feau N."/>
            <person name="Field M."/>
            <person name="Frey P."/>
            <person name="Gelhaye E."/>
            <person name="Goldberg J."/>
            <person name="Grabherr M.G."/>
            <person name="Kodira C.D."/>
            <person name="Kohler A."/>
            <person name="Kuees U."/>
            <person name="Lindquist E.A."/>
            <person name="Lucas S.M."/>
            <person name="Mago R."/>
            <person name="Mauceli E."/>
            <person name="Morin E."/>
            <person name="Murat C."/>
            <person name="Pangilinan J.L."/>
            <person name="Park R."/>
            <person name="Pearson M."/>
            <person name="Quesneville H."/>
            <person name="Rouhier N."/>
            <person name="Sakthikumar S."/>
            <person name="Salamov A.A."/>
            <person name="Schmutz J."/>
            <person name="Selles B."/>
            <person name="Shapiro H."/>
            <person name="Tanguay P."/>
            <person name="Tuskan G.A."/>
            <person name="Henrissat B."/>
            <person name="Van de Peer Y."/>
            <person name="Rouze P."/>
            <person name="Ellis J.G."/>
            <person name="Dodds P.N."/>
            <person name="Schein J.E."/>
            <person name="Zhong S."/>
            <person name="Hamelin R.C."/>
            <person name="Grigoriev I.V."/>
            <person name="Szabo L.J."/>
            <person name="Martin F."/>
        </authorList>
    </citation>
    <scope>NUCLEOTIDE SEQUENCE [LARGE SCALE GENOMIC DNA]</scope>
    <source>
        <strain evidence="4">98AG31 / pathotype 3-4-7</strain>
    </source>
</reference>
<gene>
    <name evidence="3" type="ORF">MELLADRAFT_108690</name>
</gene>
<dbReference type="KEGG" id="mlr:MELLADRAFT_108690"/>
<sequence length="594" mass="65866">MSTPTQALSPIRSFNRTPLQSRQLSGSTSNLNPNPIPPGPSPAYTTNLRSRHALYGTDDRVVLDLGSKVWKAGFSSETKPRIVISTQQLCSCESLWNLSSSSSSSSNSNSNSVKVSQDLILLGLRKLFFDHLMVDPKMRKVLLIESALIPIEVRSQISLVLFEYLHVPSISFTPSSVLVLLATGTVTGLVIDVGHLETSALPVYLSRPLFPLVRSTTRASSRLNSRLKALLLRFAPFIPIPKFGQSSNSSSTAIIDRKIPVPREFLTSEVIEDIKTRLLFVSKDPLRPLSTSTELLETHVATNSPTTINPNDSIHEYSEETDTVLLDSLERHYKHSTSPETIDITYKLPTIQTSTSNPRAPCMGVIKIPGWIRERAAEILFTNSHHHQIHQILEEEEESLSITEVVLECLANLPIDLRKPLVSNLVIAGGGAMIPGFIPRLKTELIQLLESSQLQPQTSNDSKPSKSKRGTPKYNSISSLSTSIHILNDPHLTSRIPPLSLTRPASFQPHLLSWIGGSLAGSMRIGGQEVIREHWDSVIEASLVSQEFAIEDRNLEEIEEDGEEEDWERRTYFFGGDVLLGSYYDTWSLSLKVV</sequence>
<feature type="region of interest" description="Disordered" evidence="2">
    <location>
        <begin position="452"/>
        <end position="475"/>
    </location>
</feature>
<dbReference type="STRING" id="747676.F4RTX3"/>
<dbReference type="Proteomes" id="UP000001072">
    <property type="component" value="Unassembled WGS sequence"/>
</dbReference>